<comment type="subunit">
    <text evidence="3">Homodimer.</text>
</comment>
<dbReference type="InterPro" id="IPR018375">
    <property type="entry name" value="Coprogen_oxidase_CS"/>
</dbReference>
<dbReference type="InterPro" id="IPR036406">
    <property type="entry name" value="Coprogen_oxidase_aer_sf"/>
</dbReference>
<gene>
    <name evidence="8" type="primary">CPOX</name>
</gene>
<evidence type="ECO:0000256" key="7">
    <source>
        <dbReference type="SAM" id="SignalP"/>
    </source>
</evidence>
<feature type="chain" id="PRO_5030172048" description="coproporphyrinogen oxidase" evidence="7">
    <location>
        <begin position="26"/>
        <end position="409"/>
    </location>
</feature>
<dbReference type="PANTHER" id="PTHR10755:SF0">
    <property type="entry name" value="OXYGEN-DEPENDENT COPROPORPHYRINOGEN-III OXIDASE, MITOCHONDRIAL"/>
    <property type="match status" value="1"/>
</dbReference>
<dbReference type="GO" id="GO:0006782">
    <property type="term" value="P:protoporphyrinogen IX biosynthetic process"/>
    <property type="evidence" value="ECO:0007669"/>
    <property type="project" value="UniProtKB-UniPathway"/>
</dbReference>
<evidence type="ECO:0000256" key="5">
    <source>
        <dbReference type="ARBA" id="ARBA00023002"/>
    </source>
</evidence>
<keyword evidence="6" id="KW-0627">Porphyrin biosynthesis</keyword>
<dbReference type="GO" id="GO:0005737">
    <property type="term" value="C:cytoplasm"/>
    <property type="evidence" value="ECO:0007669"/>
    <property type="project" value="TreeGrafter"/>
</dbReference>
<sequence>MPSDLCRQMMGRTQLLLFFATVSWASSFQLAGKGGVTGFLGRRKAAQESTRLKGETHEFINPLNPGELTTHPGEEFRKQWEQIILSAQDKICNGISELEGGREFHEDVFQRPNNGGWGRTRVLQNGKVFEKGGVNVSIVKGHLPPGAARQMTSRGHTGLDPSRALEFYACGLSLVIHPHNPMAPTVHCNYRFFQLFDAETKQPLTWWFGGGTDLTPSYLFEEDAEYFHRTLKNVCDRHGEDKYPRFKRWCDEYFLIPHRGETRGVGGIFFDDFNEGGNPEVGKAFASECLDAFNEAYIPLVRKRMDSEFTPEQKEWQQLRRGRYVEFNLLYDRGTKFGLQTPDARYESILMSLPLTSRWEYQAPQGDVEGSWEQRTQQALKNPRDWIPIDDADLKNILERMNSRELQTA</sequence>
<dbReference type="UniPathway" id="UPA00251">
    <property type="reaction ID" value="UER00322"/>
</dbReference>
<dbReference type="VEuPathDB" id="CryptoDB:Cvel_21486"/>
<name>G4W927_9ALVE</name>
<dbReference type="SUPFAM" id="SSF102886">
    <property type="entry name" value="Coproporphyrinogen III oxidase"/>
    <property type="match status" value="1"/>
</dbReference>
<dbReference type="Gene3D" id="3.40.1500.10">
    <property type="entry name" value="Coproporphyrinogen III oxidase, aerobic"/>
    <property type="match status" value="1"/>
</dbReference>
<evidence type="ECO:0000256" key="3">
    <source>
        <dbReference type="ARBA" id="ARBA00011738"/>
    </source>
</evidence>
<comment type="pathway">
    <text evidence="1">Porphyrin-containing compound metabolism; protoporphyrin-IX biosynthesis; protoporphyrinogen-IX from coproporphyrinogen-III (O2 route): step 1/1.</text>
</comment>
<evidence type="ECO:0000256" key="4">
    <source>
        <dbReference type="ARBA" id="ARBA00012869"/>
    </source>
</evidence>
<keyword evidence="5" id="KW-0560">Oxidoreductase</keyword>
<organism evidence="8">
    <name type="scientific">Chromera velia</name>
    <dbReference type="NCBI Taxonomy" id="505693"/>
    <lineage>
        <taxon>Eukaryota</taxon>
        <taxon>Sar</taxon>
        <taxon>Alveolata</taxon>
        <taxon>Colpodellida</taxon>
        <taxon>Chromeraceae</taxon>
        <taxon>Chromera</taxon>
    </lineage>
</organism>
<dbReference type="PROSITE" id="PS01021">
    <property type="entry name" value="COPROGEN_OXIDASE"/>
    <property type="match status" value="1"/>
</dbReference>
<dbReference type="InterPro" id="IPR001260">
    <property type="entry name" value="Coprogen_oxidase_aer"/>
</dbReference>
<dbReference type="EC" id="1.3.3.3" evidence="4"/>
<feature type="signal peptide" evidence="7">
    <location>
        <begin position="1"/>
        <end position="25"/>
    </location>
</feature>
<dbReference type="EMBL" id="HQ222932">
    <property type="protein sequence ID" value="AEQ18825.1"/>
    <property type="molecule type" value="mRNA"/>
</dbReference>
<dbReference type="Pfam" id="PF01218">
    <property type="entry name" value="Coprogen_oxidas"/>
    <property type="match status" value="1"/>
</dbReference>
<dbReference type="GO" id="GO:0004109">
    <property type="term" value="F:coproporphyrinogen oxidase activity"/>
    <property type="evidence" value="ECO:0007669"/>
    <property type="project" value="UniProtKB-EC"/>
</dbReference>
<dbReference type="NCBIfam" id="NF003727">
    <property type="entry name" value="PRK05330.1"/>
    <property type="match status" value="1"/>
</dbReference>
<dbReference type="AlphaFoldDB" id="G4W927"/>
<protein>
    <recommendedName>
        <fullName evidence="4">coproporphyrinogen oxidase</fullName>
        <ecNumber evidence="4">1.3.3.3</ecNumber>
    </recommendedName>
</protein>
<proteinExistence type="evidence at transcript level"/>
<keyword evidence="7" id="KW-0732">Signal</keyword>
<dbReference type="PANTHER" id="PTHR10755">
    <property type="entry name" value="COPROPORPHYRINOGEN III OXIDASE, MITOCHONDRIAL"/>
    <property type="match status" value="1"/>
</dbReference>
<dbReference type="PRINTS" id="PR00073">
    <property type="entry name" value="COPRGNOXDASE"/>
</dbReference>
<evidence type="ECO:0000313" key="8">
    <source>
        <dbReference type="EMBL" id="AEQ18825.1"/>
    </source>
</evidence>
<accession>G4W927</accession>
<evidence type="ECO:0000256" key="6">
    <source>
        <dbReference type="ARBA" id="ARBA00023244"/>
    </source>
</evidence>
<reference evidence="8" key="1">
    <citation type="submission" date="2010-09" db="EMBL/GenBank/DDBJ databases">
        <title>Apicomplexan parasites and photosynthetic chromerids synthesize tetrapyrroles using a homologous non-canonical pathway.</title>
        <authorList>
            <person name="Koreny L."/>
            <person name="Sobotka R."/>
            <person name="Janouskovec J."/>
            <person name="Keeling P.J."/>
            <person name="Obornik M."/>
        </authorList>
    </citation>
    <scope>NUCLEOTIDE SEQUENCE</scope>
    <source>
        <strain evidence="8">CCMP 2878</strain>
    </source>
</reference>
<comment type="similarity">
    <text evidence="2">Belongs to the aerobic coproporphyrinogen-III oxidase family.</text>
</comment>
<evidence type="ECO:0000256" key="1">
    <source>
        <dbReference type="ARBA" id="ARBA00005168"/>
    </source>
</evidence>
<evidence type="ECO:0000256" key="2">
    <source>
        <dbReference type="ARBA" id="ARBA00010644"/>
    </source>
</evidence>